<dbReference type="InterPro" id="IPR000291">
    <property type="entry name" value="D-Ala_lig_Van_CS"/>
</dbReference>
<dbReference type="InterPro" id="IPR005905">
    <property type="entry name" value="D_ala_D_ala"/>
</dbReference>
<comment type="subcellular location">
    <subcellularLocation>
        <location evidence="12">Cytoplasm</location>
    </subcellularLocation>
</comment>
<evidence type="ECO:0000256" key="6">
    <source>
        <dbReference type="ARBA" id="ARBA00022840"/>
    </source>
</evidence>
<dbReference type="Gene3D" id="3.30.470.20">
    <property type="entry name" value="ATP-grasp fold, B domain"/>
    <property type="match status" value="1"/>
</dbReference>
<feature type="binding site" evidence="14">
    <location>
        <position position="329"/>
    </location>
    <ligand>
        <name>Mg(2+)</name>
        <dbReference type="ChEBI" id="CHEBI:18420"/>
        <label>2</label>
    </ligand>
</feature>
<dbReference type="InterPro" id="IPR011127">
    <property type="entry name" value="Dala_Dala_lig_N"/>
</dbReference>
<keyword evidence="11 12" id="KW-0961">Cell wall biogenesis/degradation</keyword>
<feature type="binding site" evidence="14">
    <location>
        <position position="329"/>
    </location>
    <ligand>
        <name>Mg(2+)</name>
        <dbReference type="ChEBI" id="CHEBI:18420"/>
        <label>1</label>
    </ligand>
</feature>
<dbReference type="Gene3D" id="3.40.50.20">
    <property type="match status" value="1"/>
</dbReference>
<reference evidence="18" key="2">
    <citation type="submission" date="2018-08" db="EMBL/GenBank/DDBJ databases">
        <authorList>
            <person name="Ferrada E.E."/>
            <person name="Latorre B.A."/>
        </authorList>
    </citation>
    <scope>NUCLEOTIDE SEQUENCE [LARGE SCALE GENOMIC DNA]</scope>
    <source>
        <strain evidence="18">Propionibacterium_australiense1</strain>
    </source>
</reference>
<comment type="cofactor">
    <cofactor evidence="14">
        <name>Mg(2+)</name>
        <dbReference type="ChEBI" id="CHEBI:18420"/>
    </cofactor>
    <cofactor evidence="14">
        <name>Mn(2+)</name>
        <dbReference type="ChEBI" id="CHEBI:29035"/>
    </cofactor>
    <text evidence="14">Binds 2 magnesium or manganese ions per subunit.</text>
</comment>
<evidence type="ECO:0000313" key="17">
    <source>
        <dbReference type="EMBL" id="RLP12916.1"/>
    </source>
</evidence>
<feature type="active site" evidence="13">
    <location>
        <position position="19"/>
    </location>
</feature>
<evidence type="ECO:0000256" key="7">
    <source>
        <dbReference type="ARBA" id="ARBA00022842"/>
    </source>
</evidence>
<comment type="pathway">
    <text evidence="12">Cell wall biogenesis; peptidoglycan biosynthesis.</text>
</comment>
<feature type="binding site" evidence="14">
    <location>
        <position position="331"/>
    </location>
    <ligand>
        <name>Mg(2+)</name>
        <dbReference type="ChEBI" id="CHEBI:18420"/>
        <label>2</label>
    </ligand>
</feature>
<feature type="active site" evidence="13">
    <location>
        <position position="200"/>
    </location>
</feature>
<dbReference type="PANTHER" id="PTHR23132:SF25">
    <property type="entry name" value="D-ALANINE--D-ALANINE LIGASE A"/>
    <property type="match status" value="1"/>
</dbReference>
<reference evidence="17 20" key="3">
    <citation type="submission" date="2018-10" db="EMBL/GenBank/DDBJ databases">
        <title>Propionibacterium australiense Genome Sequencing and Assembly.</title>
        <authorList>
            <person name="Bernier A.-M."/>
            <person name="Bernard K."/>
        </authorList>
    </citation>
    <scope>NUCLEOTIDE SEQUENCE [LARGE SCALE GENOMIC DNA]</scope>
    <source>
        <strain evidence="17 20">NML98A078</strain>
    </source>
</reference>
<keyword evidence="5 15" id="KW-0547">Nucleotide-binding</keyword>
<evidence type="ECO:0000256" key="10">
    <source>
        <dbReference type="ARBA" id="ARBA00023211"/>
    </source>
</evidence>
<dbReference type="GO" id="GO:0071555">
    <property type="term" value="P:cell wall organization"/>
    <property type="evidence" value="ECO:0007669"/>
    <property type="project" value="UniProtKB-KW"/>
</dbReference>
<dbReference type="GO" id="GO:0046872">
    <property type="term" value="F:metal ion binding"/>
    <property type="evidence" value="ECO:0007669"/>
    <property type="project" value="UniProtKB-KW"/>
</dbReference>
<dbReference type="GO" id="GO:0008360">
    <property type="term" value="P:regulation of cell shape"/>
    <property type="evidence" value="ECO:0007669"/>
    <property type="project" value="UniProtKB-KW"/>
</dbReference>
<dbReference type="EMBL" id="UNQJ01000003">
    <property type="protein sequence ID" value="SYZ32824.1"/>
    <property type="molecule type" value="Genomic_DNA"/>
</dbReference>
<evidence type="ECO:0000313" key="19">
    <source>
        <dbReference type="Proteomes" id="UP000263928"/>
    </source>
</evidence>
<proteinExistence type="inferred from homology"/>
<evidence type="ECO:0000256" key="3">
    <source>
        <dbReference type="ARBA" id="ARBA00022598"/>
    </source>
</evidence>
<dbReference type="SUPFAM" id="SSF52440">
    <property type="entry name" value="PreATP-grasp domain"/>
    <property type="match status" value="1"/>
</dbReference>
<keyword evidence="4 14" id="KW-0479">Metal-binding</keyword>
<evidence type="ECO:0000256" key="1">
    <source>
        <dbReference type="ARBA" id="ARBA00001936"/>
    </source>
</evidence>
<dbReference type="Proteomes" id="UP000263928">
    <property type="component" value="Unassembled WGS sequence"/>
</dbReference>
<dbReference type="FunFam" id="3.30.470.20:FF:000008">
    <property type="entry name" value="D-alanine--D-alanine ligase"/>
    <property type="match status" value="1"/>
</dbReference>
<dbReference type="NCBIfam" id="NF002528">
    <property type="entry name" value="PRK01966.1-4"/>
    <property type="match status" value="1"/>
</dbReference>
<comment type="cofactor">
    <cofactor evidence="1">
        <name>Mn(2+)</name>
        <dbReference type="ChEBI" id="CHEBI:29035"/>
    </cofactor>
</comment>
<dbReference type="PROSITE" id="PS00844">
    <property type="entry name" value="DALA_DALA_LIGASE_2"/>
    <property type="match status" value="1"/>
</dbReference>
<keyword evidence="12" id="KW-0963">Cytoplasm</keyword>
<dbReference type="Pfam" id="PF01820">
    <property type="entry name" value="Dala_Dala_lig_N"/>
    <property type="match status" value="1"/>
</dbReference>
<dbReference type="InterPro" id="IPR011095">
    <property type="entry name" value="Dala_Dala_lig_C"/>
</dbReference>
<organism evidence="18 19">
    <name type="scientific">Propionibacterium australiense</name>
    <dbReference type="NCBI Taxonomy" id="119981"/>
    <lineage>
        <taxon>Bacteria</taxon>
        <taxon>Bacillati</taxon>
        <taxon>Actinomycetota</taxon>
        <taxon>Actinomycetes</taxon>
        <taxon>Propionibacteriales</taxon>
        <taxon>Propionibacteriaceae</taxon>
        <taxon>Propionibacterium</taxon>
    </lineage>
</organism>
<evidence type="ECO:0000313" key="20">
    <source>
        <dbReference type="Proteomes" id="UP000279336"/>
    </source>
</evidence>
<dbReference type="PROSITE" id="PS00843">
    <property type="entry name" value="DALA_DALA_LIGASE_1"/>
    <property type="match status" value="1"/>
</dbReference>
<feature type="active site" evidence="13">
    <location>
        <position position="340"/>
    </location>
</feature>
<keyword evidence="7 14" id="KW-0460">Magnesium</keyword>
<keyword evidence="19" id="KW-1185">Reference proteome</keyword>
<dbReference type="UniPathway" id="UPA00219"/>
<evidence type="ECO:0000259" key="16">
    <source>
        <dbReference type="PROSITE" id="PS50975"/>
    </source>
</evidence>
<dbReference type="GO" id="GO:0005524">
    <property type="term" value="F:ATP binding"/>
    <property type="evidence" value="ECO:0007669"/>
    <property type="project" value="UniProtKB-UniRule"/>
</dbReference>
<dbReference type="PANTHER" id="PTHR23132">
    <property type="entry name" value="D-ALANINE--D-ALANINE LIGASE"/>
    <property type="match status" value="1"/>
</dbReference>
<comment type="function">
    <text evidence="12">Cell wall formation.</text>
</comment>
<feature type="binding site" evidence="14">
    <location>
        <position position="316"/>
    </location>
    <ligand>
        <name>Mg(2+)</name>
        <dbReference type="ChEBI" id="CHEBI:18420"/>
        <label>1</label>
    </ligand>
</feature>
<protein>
    <recommendedName>
        <fullName evidence="12">D-alanine--D-alanine ligase</fullName>
        <ecNumber evidence="12">6.3.2.4</ecNumber>
    </recommendedName>
    <alternativeName>
        <fullName evidence="12">D-Ala-D-Ala ligase</fullName>
    </alternativeName>
    <alternativeName>
        <fullName evidence="12">D-alanylalanine synthetase</fullName>
    </alternativeName>
</protein>
<dbReference type="SUPFAM" id="SSF56059">
    <property type="entry name" value="Glutathione synthetase ATP-binding domain-like"/>
    <property type="match status" value="1"/>
</dbReference>
<dbReference type="Gene3D" id="3.30.1490.20">
    <property type="entry name" value="ATP-grasp fold, A domain"/>
    <property type="match status" value="1"/>
</dbReference>
<keyword evidence="10 14" id="KW-0464">Manganese</keyword>
<comment type="similarity">
    <text evidence="2 12">Belongs to the D-alanine--D-alanine ligase family.</text>
</comment>
<dbReference type="EMBL" id="RCIW01000001">
    <property type="protein sequence ID" value="RLP12916.1"/>
    <property type="molecule type" value="Genomic_DNA"/>
</dbReference>
<gene>
    <name evidence="12" type="primary">ddl</name>
    <name evidence="17" type="ORF">D7U36_00325</name>
    <name evidence="18" type="ORF">PROPAUS_0735</name>
</gene>
<evidence type="ECO:0000256" key="9">
    <source>
        <dbReference type="ARBA" id="ARBA00022984"/>
    </source>
</evidence>
<dbReference type="GO" id="GO:0008716">
    <property type="term" value="F:D-alanine-D-alanine ligase activity"/>
    <property type="evidence" value="ECO:0007669"/>
    <property type="project" value="UniProtKB-UniRule"/>
</dbReference>
<dbReference type="NCBIfam" id="TIGR01205">
    <property type="entry name" value="D_ala_D_alaTIGR"/>
    <property type="match status" value="1"/>
</dbReference>
<accession>A0A383S5W5</accession>
<dbReference type="PIRSF" id="PIRSF039102">
    <property type="entry name" value="Ddl/VanB"/>
    <property type="match status" value="1"/>
</dbReference>
<comment type="catalytic activity">
    <reaction evidence="12">
        <text>2 D-alanine + ATP = D-alanyl-D-alanine + ADP + phosphate + H(+)</text>
        <dbReference type="Rhea" id="RHEA:11224"/>
        <dbReference type="ChEBI" id="CHEBI:15378"/>
        <dbReference type="ChEBI" id="CHEBI:30616"/>
        <dbReference type="ChEBI" id="CHEBI:43474"/>
        <dbReference type="ChEBI" id="CHEBI:57416"/>
        <dbReference type="ChEBI" id="CHEBI:57822"/>
        <dbReference type="ChEBI" id="CHEBI:456216"/>
        <dbReference type="EC" id="6.3.2.4"/>
    </reaction>
</comment>
<dbReference type="PROSITE" id="PS50975">
    <property type="entry name" value="ATP_GRASP"/>
    <property type="match status" value="1"/>
</dbReference>
<evidence type="ECO:0000256" key="8">
    <source>
        <dbReference type="ARBA" id="ARBA00022960"/>
    </source>
</evidence>
<evidence type="ECO:0000256" key="14">
    <source>
        <dbReference type="PIRSR" id="PIRSR039102-3"/>
    </source>
</evidence>
<evidence type="ECO:0000256" key="2">
    <source>
        <dbReference type="ARBA" id="ARBA00010871"/>
    </source>
</evidence>
<evidence type="ECO:0000256" key="15">
    <source>
        <dbReference type="PROSITE-ProRule" id="PRU00409"/>
    </source>
</evidence>
<dbReference type="RefSeq" id="WP_119161200.1">
    <property type="nucleotide sequence ID" value="NZ_LR134442.1"/>
</dbReference>
<dbReference type="AlphaFoldDB" id="A0A383S5W5"/>
<dbReference type="EC" id="6.3.2.4" evidence="12"/>
<dbReference type="InterPro" id="IPR013815">
    <property type="entry name" value="ATP_grasp_subdomain_1"/>
</dbReference>
<evidence type="ECO:0000256" key="5">
    <source>
        <dbReference type="ARBA" id="ARBA00022741"/>
    </source>
</evidence>
<evidence type="ECO:0000313" key="18">
    <source>
        <dbReference type="EMBL" id="SYZ32824.1"/>
    </source>
</evidence>
<dbReference type="Proteomes" id="UP000279336">
    <property type="component" value="Unassembled WGS sequence"/>
</dbReference>
<evidence type="ECO:0000256" key="12">
    <source>
        <dbReference type="HAMAP-Rule" id="MF_00047"/>
    </source>
</evidence>
<keyword evidence="8 12" id="KW-0133">Cell shape</keyword>
<dbReference type="InterPro" id="IPR016185">
    <property type="entry name" value="PreATP-grasp_dom_sf"/>
</dbReference>
<evidence type="ECO:0000256" key="11">
    <source>
        <dbReference type="ARBA" id="ARBA00023316"/>
    </source>
</evidence>
<keyword evidence="3 12" id="KW-0436">Ligase</keyword>
<evidence type="ECO:0000256" key="13">
    <source>
        <dbReference type="PIRSR" id="PIRSR039102-1"/>
    </source>
</evidence>
<dbReference type="HAMAP" id="MF_00047">
    <property type="entry name" value="Dala_Dala_lig"/>
    <property type="match status" value="1"/>
</dbReference>
<name>A0A383S5W5_9ACTN</name>
<feature type="domain" description="ATP-grasp" evidence="16">
    <location>
        <begin position="151"/>
        <end position="362"/>
    </location>
</feature>
<sequence>MSADERITIAVVFGGQSSEHEVSCLTAAGVLGAFDPSRYEVHGVGIDAQGVWHRYGAEEIRSFRIEDGRLPSVDGDRPRAIMTREPDGVHLATLEGDRMTDSVRIDVAFPVMHGAYCEDGCIQGYFEILGLRYVGCGVTSSANGMDKAFMRTCFEQAGVPLVPWVAITPGQWRDDRQGCLDRVNTALSYPVYVKPARGGSSVGISRVTDPAGLAAAIELARAADPKVVVEQGVVGAREIECGVLGAVGSAPRASRPGEIVMHTDDGFYDFDAKYLPEEQVELQVPAELPADVAERVREIAVACFEALDCEGLARVDVFVQPDGQVLVNEINTMPGFTPYSMYPSMWRATGIEYPALVDALVDQALARPASVLR</sequence>
<dbReference type="GO" id="GO:0005829">
    <property type="term" value="C:cytosol"/>
    <property type="evidence" value="ECO:0007669"/>
    <property type="project" value="TreeGrafter"/>
</dbReference>
<keyword evidence="9 12" id="KW-0573">Peptidoglycan synthesis</keyword>
<dbReference type="InterPro" id="IPR011761">
    <property type="entry name" value="ATP-grasp"/>
</dbReference>
<keyword evidence="6 15" id="KW-0067">ATP-binding</keyword>
<dbReference type="GO" id="GO:0009252">
    <property type="term" value="P:peptidoglycan biosynthetic process"/>
    <property type="evidence" value="ECO:0007669"/>
    <property type="project" value="UniProtKB-UniRule"/>
</dbReference>
<evidence type="ECO:0000256" key="4">
    <source>
        <dbReference type="ARBA" id="ARBA00022723"/>
    </source>
</evidence>
<dbReference type="OrthoDB" id="9813261at2"/>
<reference evidence="19" key="1">
    <citation type="submission" date="2018-08" db="EMBL/GenBank/DDBJ databases">
        <authorList>
            <person name="Hornung B."/>
        </authorList>
    </citation>
    <scope>NUCLEOTIDE SEQUENCE [LARGE SCALE GENOMIC DNA]</scope>
</reference>
<dbReference type="Pfam" id="PF07478">
    <property type="entry name" value="Dala_Dala_lig_C"/>
    <property type="match status" value="1"/>
</dbReference>